<comment type="subcellular location">
    <subcellularLocation>
        <location evidence="1">Membrane</location>
        <topology evidence="1">Multi-pass membrane protein</topology>
    </subcellularLocation>
</comment>
<feature type="transmembrane region" description="Helical" evidence="8">
    <location>
        <begin position="734"/>
        <end position="757"/>
    </location>
</feature>
<dbReference type="PROSITE" id="PS00754">
    <property type="entry name" value="NA_NEUROTRAN_SYMP_2"/>
    <property type="match status" value="1"/>
</dbReference>
<evidence type="ECO:0000256" key="2">
    <source>
        <dbReference type="ARBA" id="ARBA00022448"/>
    </source>
</evidence>
<evidence type="ECO:0000256" key="5">
    <source>
        <dbReference type="ARBA" id="ARBA00023136"/>
    </source>
</evidence>
<feature type="transmembrane region" description="Helical" evidence="8">
    <location>
        <begin position="189"/>
        <end position="222"/>
    </location>
</feature>
<accession>A0ABY7FRY2</accession>
<evidence type="ECO:0000256" key="3">
    <source>
        <dbReference type="ARBA" id="ARBA00022692"/>
    </source>
</evidence>
<evidence type="ECO:0000256" key="7">
    <source>
        <dbReference type="SAM" id="MobiDB-lite"/>
    </source>
</evidence>
<evidence type="ECO:0000313" key="10">
    <source>
        <dbReference type="Proteomes" id="UP001164746"/>
    </source>
</evidence>
<dbReference type="PANTHER" id="PTHR11616">
    <property type="entry name" value="SODIUM/CHLORIDE DEPENDENT TRANSPORTER"/>
    <property type="match status" value="1"/>
</dbReference>
<dbReference type="Proteomes" id="UP001164746">
    <property type="component" value="Chromosome 14"/>
</dbReference>
<evidence type="ECO:0000256" key="1">
    <source>
        <dbReference type="ARBA" id="ARBA00004141"/>
    </source>
</evidence>
<feature type="transmembrane region" description="Helical" evidence="8">
    <location>
        <begin position="486"/>
        <end position="507"/>
    </location>
</feature>
<sequence>MTGAGGVSAPTVRTDIGPDDLESGPLESPKYYISPVQPGVYVVNSPEAPSNSNKQKHTNKINENNKAKHEVFNIDDDIQLRPSNGNTGNQDIDGSNRDIDRSQTFGVDENEARGNWTGRLDFILSLLGYAVGLGNLWRFPYLCYRNGGGAFLVPYLIFMSIVGIPLFFLETSLAQYSSCGPTTCWGFSPIFSGLGIAMCMVSGLTSLYYNMIIAWCMFYFFVSFQHPLPWAGCDNDWNTEGDYANTRCPGTVVITTGTQQEGDYANIRCPGTAVITTGTQQEGDYANTRCPGTVVITTGTQQEGDYANTRCPGTVVITTGTQQEGDYANTRCPGTVVITTGTQQEGDYANIRCPGTAVITTGTQQEGDYANTRCPGTAVITTETQNVDCRLKLPSVSCDDGVKHVNGTCYVDSAFTGLWNDSLFTEATGRKRVSPSEEYYNGYILGISSGVEEVGQPRWQLTLILLAAWTICFLCLIRGIKTTGKVVYVTAIFPYIMLLILFFRGVTLDNAGEGIKFYILPKFEMDSLFVSLGNCMTSIFGGFVIFSYIGFMAGQLGVTVDKVATDGAGLVFVIYPEALNNLPGSTFWAIIFFLMLITLGLDSQFVTVETVMTGLCDSFPGLRKYKTPIIGALCFFSFLLGLPMCTPGGVYILQILDYYVAGWSLLFIGLTEVLAVTYVYGCRRFCDDIELMIGRPPALFWKVTWMATCPIGIAFILVFAWVDYAAVTYGDYVYPGWVDGVGWLLALVSVIWIPGLFKSTSAGYSYRLPLHCNYDNYLLHKQKLRLITVPSREWGPALVKHRRLVERVPGFVVDPFTEKGQLNRAYSGSSLGSIHIANGNSVRRYPSGTSMVGSTRSLSTGRSGVSATSRVTYESQI</sequence>
<feature type="region of interest" description="Disordered" evidence="7">
    <location>
        <begin position="42"/>
        <end position="65"/>
    </location>
</feature>
<dbReference type="SUPFAM" id="SSF161070">
    <property type="entry name" value="SNF-like"/>
    <property type="match status" value="1"/>
</dbReference>
<dbReference type="PRINTS" id="PR00176">
    <property type="entry name" value="NANEUSMPORT"/>
</dbReference>
<feature type="region of interest" description="Disordered" evidence="7">
    <location>
        <begin position="1"/>
        <end position="30"/>
    </location>
</feature>
<dbReference type="EMBL" id="CP111025">
    <property type="protein sequence ID" value="WAR24980.1"/>
    <property type="molecule type" value="Genomic_DNA"/>
</dbReference>
<proteinExistence type="inferred from homology"/>
<organism evidence="9 10">
    <name type="scientific">Mya arenaria</name>
    <name type="common">Soft-shell clam</name>
    <dbReference type="NCBI Taxonomy" id="6604"/>
    <lineage>
        <taxon>Eukaryota</taxon>
        <taxon>Metazoa</taxon>
        <taxon>Spiralia</taxon>
        <taxon>Lophotrochozoa</taxon>
        <taxon>Mollusca</taxon>
        <taxon>Bivalvia</taxon>
        <taxon>Autobranchia</taxon>
        <taxon>Heteroconchia</taxon>
        <taxon>Euheterodonta</taxon>
        <taxon>Imparidentia</taxon>
        <taxon>Neoheterodontei</taxon>
        <taxon>Myida</taxon>
        <taxon>Myoidea</taxon>
        <taxon>Myidae</taxon>
        <taxon>Mya</taxon>
    </lineage>
</organism>
<feature type="transmembrane region" description="Helical" evidence="8">
    <location>
        <begin position="461"/>
        <end position="480"/>
    </location>
</feature>
<comment type="similarity">
    <text evidence="6">Belongs to the sodium:neurotransmitter symporter (SNF) (TC 2.A.22) family.</text>
</comment>
<evidence type="ECO:0000256" key="4">
    <source>
        <dbReference type="ARBA" id="ARBA00022989"/>
    </source>
</evidence>
<feature type="compositionally biased region" description="Polar residues" evidence="7">
    <location>
        <begin position="81"/>
        <end position="93"/>
    </location>
</feature>
<keyword evidence="5 8" id="KW-0472">Membrane</keyword>
<reference evidence="9" key="1">
    <citation type="submission" date="2022-11" db="EMBL/GenBank/DDBJ databases">
        <title>Centuries of genome instability and evolution in soft-shell clam transmissible cancer (bioRxiv).</title>
        <authorList>
            <person name="Hart S.F.M."/>
            <person name="Yonemitsu M.A."/>
            <person name="Giersch R.M."/>
            <person name="Beal B.F."/>
            <person name="Arriagada G."/>
            <person name="Davis B.W."/>
            <person name="Ostrander E.A."/>
            <person name="Goff S.P."/>
            <person name="Metzger M.J."/>
        </authorList>
    </citation>
    <scope>NUCLEOTIDE SEQUENCE</scope>
    <source>
        <strain evidence="9">MELC-2E11</strain>
        <tissue evidence="9">Siphon/mantle</tissue>
    </source>
</reference>
<protein>
    <recommendedName>
        <fullName evidence="6">Transporter</fullName>
    </recommendedName>
</protein>
<evidence type="ECO:0000256" key="8">
    <source>
        <dbReference type="SAM" id="Phobius"/>
    </source>
</evidence>
<feature type="transmembrane region" description="Helical" evidence="8">
    <location>
        <begin position="149"/>
        <end position="169"/>
    </location>
</feature>
<keyword evidence="2 6" id="KW-0813">Transport</keyword>
<feature type="transmembrane region" description="Helical" evidence="8">
    <location>
        <begin position="587"/>
        <end position="608"/>
    </location>
</feature>
<dbReference type="PROSITE" id="PS50267">
    <property type="entry name" value="NA_NEUROTRAN_SYMP_3"/>
    <property type="match status" value="1"/>
</dbReference>
<keyword evidence="6" id="KW-0769">Symport</keyword>
<feature type="transmembrane region" description="Helical" evidence="8">
    <location>
        <begin position="528"/>
        <end position="551"/>
    </location>
</feature>
<evidence type="ECO:0000256" key="6">
    <source>
        <dbReference type="RuleBase" id="RU003732"/>
    </source>
</evidence>
<dbReference type="Pfam" id="PF00209">
    <property type="entry name" value="SNF"/>
    <property type="match status" value="2"/>
</dbReference>
<dbReference type="PROSITE" id="PS00610">
    <property type="entry name" value="NA_NEUROTRAN_SYMP_1"/>
    <property type="match status" value="1"/>
</dbReference>
<feature type="transmembrane region" description="Helical" evidence="8">
    <location>
        <begin position="629"/>
        <end position="652"/>
    </location>
</feature>
<dbReference type="InterPro" id="IPR037272">
    <property type="entry name" value="SNS_sf"/>
</dbReference>
<feature type="transmembrane region" description="Helical" evidence="8">
    <location>
        <begin position="699"/>
        <end position="722"/>
    </location>
</feature>
<keyword evidence="4 8" id="KW-1133">Transmembrane helix</keyword>
<keyword evidence="10" id="KW-1185">Reference proteome</keyword>
<name>A0ABY7FRY2_MYAAR</name>
<evidence type="ECO:0000313" key="9">
    <source>
        <dbReference type="EMBL" id="WAR24980.1"/>
    </source>
</evidence>
<feature type="transmembrane region" description="Helical" evidence="8">
    <location>
        <begin position="658"/>
        <end position="679"/>
    </location>
</feature>
<feature type="region of interest" description="Disordered" evidence="7">
    <location>
        <begin position="78"/>
        <end position="101"/>
    </location>
</feature>
<keyword evidence="3 6" id="KW-0812">Transmembrane</keyword>
<dbReference type="InterPro" id="IPR000175">
    <property type="entry name" value="Na/ntran_symport"/>
</dbReference>
<dbReference type="PANTHER" id="PTHR11616:SF240">
    <property type="entry name" value="BLOATED TUBULES, ISOFORM B-RELATED"/>
    <property type="match status" value="1"/>
</dbReference>
<feature type="transmembrane region" description="Helical" evidence="8">
    <location>
        <begin position="120"/>
        <end position="137"/>
    </location>
</feature>
<gene>
    <name evidence="9" type="ORF">MAR_010684</name>
</gene>